<protein>
    <submittedName>
        <fullName evidence="4">Uncharacterized protein</fullName>
    </submittedName>
</protein>
<accession>A0A210PLB8</accession>
<evidence type="ECO:0000256" key="2">
    <source>
        <dbReference type="SAM" id="Phobius"/>
    </source>
</evidence>
<feature type="signal peptide" evidence="3">
    <location>
        <begin position="1"/>
        <end position="21"/>
    </location>
</feature>
<organism evidence="4 5">
    <name type="scientific">Mizuhopecten yessoensis</name>
    <name type="common">Japanese scallop</name>
    <name type="synonym">Patinopecten yessoensis</name>
    <dbReference type="NCBI Taxonomy" id="6573"/>
    <lineage>
        <taxon>Eukaryota</taxon>
        <taxon>Metazoa</taxon>
        <taxon>Spiralia</taxon>
        <taxon>Lophotrochozoa</taxon>
        <taxon>Mollusca</taxon>
        <taxon>Bivalvia</taxon>
        <taxon>Autobranchia</taxon>
        <taxon>Pteriomorphia</taxon>
        <taxon>Pectinida</taxon>
        <taxon>Pectinoidea</taxon>
        <taxon>Pectinidae</taxon>
        <taxon>Mizuhopecten</taxon>
    </lineage>
</organism>
<reference evidence="4 5" key="1">
    <citation type="journal article" date="2017" name="Nat. Ecol. Evol.">
        <title>Scallop genome provides insights into evolution of bilaterian karyotype and development.</title>
        <authorList>
            <person name="Wang S."/>
            <person name="Zhang J."/>
            <person name="Jiao W."/>
            <person name="Li J."/>
            <person name="Xun X."/>
            <person name="Sun Y."/>
            <person name="Guo X."/>
            <person name="Huan P."/>
            <person name="Dong B."/>
            <person name="Zhang L."/>
            <person name="Hu X."/>
            <person name="Sun X."/>
            <person name="Wang J."/>
            <person name="Zhao C."/>
            <person name="Wang Y."/>
            <person name="Wang D."/>
            <person name="Huang X."/>
            <person name="Wang R."/>
            <person name="Lv J."/>
            <person name="Li Y."/>
            <person name="Zhang Z."/>
            <person name="Liu B."/>
            <person name="Lu W."/>
            <person name="Hui Y."/>
            <person name="Liang J."/>
            <person name="Zhou Z."/>
            <person name="Hou R."/>
            <person name="Li X."/>
            <person name="Liu Y."/>
            <person name="Li H."/>
            <person name="Ning X."/>
            <person name="Lin Y."/>
            <person name="Zhao L."/>
            <person name="Xing Q."/>
            <person name="Dou J."/>
            <person name="Li Y."/>
            <person name="Mao J."/>
            <person name="Guo H."/>
            <person name="Dou H."/>
            <person name="Li T."/>
            <person name="Mu C."/>
            <person name="Jiang W."/>
            <person name="Fu Q."/>
            <person name="Fu X."/>
            <person name="Miao Y."/>
            <person name="Liu J."/>
            <person name="Yu Q."/>
            <person name="Li R."/>
            <person name="Liao H."/>
            <person name="Li X."/>
            <person name="Kong Y."/>
            <person name="Jiang Z."/>
            <person name="Chourrout D."/>
            <person name="Li R."/>
            <person name="Bao Z."/>
        </authorList>
    </citation>
    <scope>NUCLEOTIDE SEQUENCE [LARGE SCALE GENOMIC DNA]</scope>
    <source>
        <strain evidence="4 5">PY_sf001</strain>
    </source>
</reference>
<proteinExistence type="predicted"/>
<keyword evidence="2" id="KW-0472">Membrane</keyword>
<keyword evidence="2" id="KW-0812">Transmembrane</keyword>
<keyword evidence="2" id="KW-1133">Transmembrane helix</keyword>
<dbReference type="AlphaFoldDB" id="A0A210PLB8"/>
<feature type="compositionally biased region" description="Low complexity" evidence="1">
    <location>
        <begin position="181"/>
        <end position="219"/>
    </location>
</feature>
<evidence type="ECO:0000313" key="4">
    <source>
        <dbReference type="EMBL" id="OWF37281.1"/>
    </source>
</evidence>
<evidence type="ECO:0000313" key="5">
    <source>
        <dbReference type="Proteomes" id="UP000242188"/>
    </source>
</evidence>
<gene>
    <name evidence="4" type="ORF">KP79_PYT12695</name>
</gene>
<feature type="region of interest" description="Disordered" evidence="1">
    <location>
        <begin position="421"/>
        <end position="446"/>
    </location>
</feature>
<sequence length="446" mass="48787">MRNLTLISALLLALYTGYVFPSCTYPWGAGPWKDTLGRTAITFSASNMQGYGLTYRGSSVSTWTCLFLNGDLILSRSSSINVAGDDYYLYACMLVKTVSRNKFYYHLMSDVTTGITRSGVSLRIAARMTSETVLDICTICAQNPSSISLLVTKYTVMTSAGTSAETSEISNPSFAPNPCDPSTTQATTTTQPPTTTTTTQPPTTTTSTQATTTTKPTTTSAATKMNLTPLLTTLVNGSPWVQPGSTNAQFTPTQITDMPITITGQIQSSWSIVTEEPDLLLYRSDQRFNIDGQLQYGFLCMAITYTDASNVYYYLWSEKKEKYTTERIHFSANAEATPAECCCPKNNIPSVTEYKILSKQGAPKAITSSVQNPRGKLPKCYKDGEDDSVIFSIIFGIPALVMVLGFIVLIRNFVPQVDVRSNKSSQEQKHVSRSGSRRSSFGEIQV</sequence>
<comment type="caution">
    <text evidence="4">The sequence shown here is derived from an EMBL/GenBank/DDBJ whole genome shotgun (WGS) entry which is preliminary data.</text>
</comment>
<dbReference type="EMBL" id="NEDP02005592">
    <property type="protein sequence ID" value="OWF37281.1"/>
    <property type="molecule type" value="Genomic_DNA"/>
</dbReference>
<feature type="region of interest" description="Disordered" evidence="1">
    <location>
        <begin position="165"/>
        <end position="219"/>
    </location>
</feature>
<dbReference type="Proteomes" id="UP000242188">
    <property type="component" value="Unassembled WGS sequence"/>
</dbReference>
<feature type="chain" id="PRO_5012306984" evidence="3">
    <location>
        <begin position="22"/>
        <end position="446"/>
    </location>
</feature>
<dbReference type="OrthoDB" id="10458570at2759"/>
<feature type="compositionally biased region" description="Polar residues" evidence="1">
    <location>
        <begin position="165"/>
        <end position="174"/>
    </location>
</feature>
<evidence type="ECO:0000256" key="1">
    <source>
        <dbReference type="SAM" id="MobiDB-lite"/>
    </source>
</evidence>
<evidence type="ECO:0000256" key="3">
    <source>
        <dbReference type="SAM" id="SignalP"/>
    </source>
</evidence>
<name>A0A210PLB8_MIZYE</name>
<keyword evidence="5" id="KW-1185">Reference proteome</keyword>
<feature type="transmembrane region" description="Helical" evidence="2">
    <location>
        <begin position="389"/>
        <end position="414"/>
    </location>
</feature>
<keyword evidence="3" id="KW-0732">Signal</keyword>